<keyword evidence="2" id="KW-0812">Transmembrane</keyword>
<dbReference type="STRING" id="1223545.GS4_45_00170"/>
<reference evidence="3 4" key="1">
    <citation type="submission" date="2013-01" db="EMBL/GenBank/DDBJ databases">
        <title>Whole genome shotgun sequence of Gordonia soli NBRC 108243.</title>
        <authorList>
            <person name="Isaki-Nakamura S."/>
            <person name="Hosoyama A."/>
            <person name="Tsuchikane K."/>
            <person name="Ando Y."/>
            <person name="Baba S."/>
            <person name="Ohji S."/>
            <person name="Hamada M."/>
            <person name="Tamura T."/>
            <person name="Yamazoe A."/>
            <person name="Yamazaki S."/>
            <person name="Fujita N."/>
        </authorList>
    </citation>
    <scope>NUCLEOTIDE SEQUENCE [LARGE SCALE GENOMIC DNA]</scope>
    <source>
        <strain evidence="3 4">NBRC 108243</strain>
    </source>
</reference>
<evidence type="ECO:0000256" key="2">
    <source>
        <dbReference type="SAM" id="Phobius"/>
    </source>
</evidence>
<evidence type="ECO:0000313" key="4">
    <source>
        <dbReference type="Proteomes" id="UP000011666"/>
    </source>
</evidence>
<feature type="region of interest" description="Disordered" evidence="1">
    <location>
        <begin position="185"/>
        <end position="211"/>
    </location>
</feature>
<dbReference type="AlphaFoldDB" id="M0QRJ3"/>
<keyword evidence="4" id="KW-1185">Reference proteome</keyword>
<sequence>MELDVDPILFVIIGCEIGFWLLLFGGLSVRYLLKRPRWSRPILLAIPILDLALLTAVAVDIHGGGEVTSIHRLAGIYLGVTIAFGHSMIAWADARFANWFADGPPPPKPPTGGMPKFWHEARVYGRWLIAAAIASVATLLLSVTVADPEQRAELFGIFPMLAPVTVIWLIVGPVWALLAGRDDDRHGGDSQRIRPGPDVVSRGADSRAVDR</sequence>
<evidence type="ECO:0000256" key="1">
    <source>
        <dbReference type="SAM" id="MobiDB-lite"/>
    </source>
</evidence>
<feature type="transmembrane region" description="Helical" evidence="2">
    <location>
        <begin position="6"/>
        <end position="29"/>
    </location>
</feature>
<keyword evidence="2" id="KW-1133">Transmembrane helix</keyword>
<comment type="caution">
    <text evidence="3">The sequence shown here is derived from an EMBL/GenBank/DDBJ whole genome shotgun (WGS) entry which is preliminary data.</text>
</comment>
<proteinExistence type="predicted"/>
<dbReference type="EMBL" id="BANX01000045">
    <property type="protein sequence ID" value="GAC70961.1"/>
    <property type="molecule type" value="Genomic_DNA"/>
</dbReference>
<feature type="transmembrane region" description="Helical" evidence="2">
    <location>
        <begin position="41"/>
        <end position="61"/>
    </location>
</feature>
<feature type="transmembrane region" description="Helical" evidence="2">
    <location>
        <begin position="73"/>
        <end position="92"/>
    </location>
</feature>
<protein>
    <submittedName>
        <fullName evidence="3">Uncharacterized protein</fullName>
    </submittedName>
</protein>
<dbReference type="eggNOG" id="ENOG5030A1Y">
    <property type="taxonomic scope" value="Bacteria"/>
</dbReference>
<gene>
    <name evidence="3" type="ORF">GS4_45_00170</name>
</gene>
<organism evidence="3 4">
    <name type="scientific">Gordonia soli NBRC 108243</name>
    <dbReference type="NCBI Taxonomy" id="1223545"/>
    <lineage>
        <taxon>Bacteria</taxon>
        <taxon>Bacillati</taxon>
        <taxon>Actinomycetota</taxon>
        <taxon>Actinomycetes</taxon>
        <taxon>Mycobacteriales</taxon>
        <taxon>Gordoniaceae</taxon>
        <taxon>Gordonia</taxon>
    </lineage>
</organism>
<dbReference type="Proteomes" id="UP000011666">
    <property type="component" value="Unassembled WGS sequence"/>
</dbReference>
<feature type="transmembrane region" description="Helical" evidence="2">
    <location>
        <begin position="124"/>
        <end position="145"/>
    </location>
</feature>
<keyword evidence="2" id="KW-0472">Membrane</keyword>
<dbReference type="RefSeq" id="WP_007625470.1">
    <property type="nucleotide sequence ID" value="NZ_BANX01000045.1"/>
</dbReference>
<name>M0QRJ3_9ACTN</name>
<evidence type="ECO:0000313" key="3">
    <source>
        <dbReference type="EMBL" id="GAC70961.1"/>
    </source>
</evidence>
<feature type="transmembrane region" description="Helical" evidence="2">
    <location>
        <begin position="157"/>
        <end position="178"/>
    </location>
</feature>
<accession>M0QRJ3</accession>